<dbReference type="InterPro" id="IPR026040">
    <property type="entry name" value="HyI-like"/>
</dbReference>
<dbReference type="EMBL" id="CP000909">
    <property type="protein sequence ID" value="ABY36824.1"/>
    <property type="molecule type" value="Genomic_DNA"/>
</dbReference>
<dbReference type="PANTHER" id="PTHR43489:SF6">
    <property type="entry name" value="HYDROXYPYRUVATE ISOMERASE-RELATED"/>
    <property type="match status" value="1"/>
</dbReference>
<gene>
    <name evidence="5" type="ordered locus">Caur_3641</name>
</gene>
<keyword evidence="1 2" id="KW-0413">Isomerase</keyword>
<evidence type="ECO:0000313" key="6">
    <source>
        <dbReference type="Proteomes" id="UP000002008"/>
    </source>
</evidence>
<dbReference type="FunCoup" id="A9WB31">
    <property type="interactions" value="22"/>
</dbReference>
<dbReference type="EC" id="5.3.1.22" evidence="5"/>
<dbReference type="EnsemblBacteria" id="ABY36824">
    <property type="protein sequence ID" value="ABY36824"/>
    <property type="gene ID" value="Caur_3641"/>
</dbReference>
<feature type="active site" description="Proton donor/acceptor" evidence="3">
    <location>
        <position position="240"/>
    </location>
</feature>
<dbReference type="GO" id="GO:0046487">
    <property type="term" value="P:glyoxylate metabolic process"/>
    <property type="evidence" value="ECO:0000318"/>
    <property type="project" value="GO_Central"/>
</dbReference>
<dbReference type="eggNOG" id="COG3622">
    <property type="taxonomic scope" value="Bacteria"/>
</dbReference>
<feature type="active site" description="Proton donor/acceptor" evidence="3">
    <location>
        <position position="143"/>
    </location>
</feature>
<dbReference type="RefSeq" id="WP_012259477.1">
    <property type="nucleotide sequence ID" value="NC_010175.1"/>
</dbReference>
<evidence type="ECO:0000256" key="3">
    <source>
        <dbReference type="PIRSR" id="PIRSR006241-50"/>
    </source>
</evidence>
<name>A9WB31_CHLAA</name>
<evidence type="ECO:0000256" key="2">
    <source>
        <dbReference type="PIRNR" id="PIRNR006241"/>
    </source>
</evidence>
<dbReference type="STRING" id="324602.Caur_3641"/>
<dbReference type="Proteomes" id="UP000002008">
    <property type="component" value="Chromosome"/>
</dbReference>
<dbReference type="GO" id="GO:0008903">
    <property type="term" value="F:hydroxypyruvate isomerase activity"/>
    <property type="evidence" value="ECO:0000318"/>
    <property type="project" value="GO_Central"/>
</dbReference>
<dbReference type="HOGENOM" id="CLU_050006_1_2_0"/>
<dbReference type="InterPro" id="IPR036237">
    <property type="entry name" value="Xyl_isomerase-like_sf"/>
</dbReference>
<dbReference type="InterPro" id="IPR050417">
    <property type="entry name" value="Sugar_Epim/Isomerase"/>
</dbReference>
<protein>
    <submittedName>
        <fullName evidence="5">Hydroxypyruvate isomerase</fullName>
        <ecNumber evidence="5">5.3.1.22</ecNumber>
    </submittedName>
</protein>
<keyword evidence="6" id="KW-1185">Reference proteome</keyword>
<dbReference type="Gene3D" id="3.20.20.150">
    <property type="entry name" value="Divalent-metal-dependent TIM barrel enzymes"/>
    <property type="match status" value="1"/>
</dbReference>
<feature type="domain" description="Xylose isomerase-like TIM barrel" evidence="4">
    <location>
        <begin position="21"/>
        <end position="254"/>
    </location>
</feature>
<dbReference type="PATRIC" id="fig|324602.8.peg.4095"/>
<sequence>MLHIALNVSLTMRELAWSERFDTAARLGFGTVEFWWPDGVDLKAISRQLRDLDLQVALVNFAAGVLAHGERGLLNHPERQHEFRANVPVALEFAQQIGCRRLNALVGKLLPGEDRASQMSRVRENLAWACEQAAAAGIEVVVESLNAWENSGYLLTNTAETLAFLASVGAPNLRYQYDCYHMQLMEGNITRTIREHVARIGHIQVADAPHRHQPGTGELHFPYIFRAIVESGYTGFVGLEFIPDRELAACLEWLPPDRRQPIALEAMRWSAVGEEQER</sequence>
<dbReference type="PIRSF" id="PIRSF006241">
    <property type="entry name" value="HyI"/>
    <property type="match status" value="1"/>
</dbReference>
<evidence type="ECO:0000259" key="4">
    <source>
        <dbReference type="Pfam" id="PF01261"/>
    </source>
</evidence>
<dbReference type="Pfam" id="PF01261">
    <property type="entry name" value="AP_endonuc_2"/>
    <property type="match status" value="1"/>
</dbReference>
<dbReference type="PANTHER" id="PTHR43489">
    <property type="entry name" value="ISOMERASE"/>
    <property type="match status" value="1"/>
</dbReference>
<evidence type="ECO:0000313" key="5">
    <source>
        <dbReference type="EMBL" id="ABY36824.1"/>
    </source>
</evidence>
<proteinExistence type="inferred from homology"/>
<dbReference type="KEGG" id="cau:Caur_3641"/>
<reference evidence="6" key="1">
    <citation type="journal article" date="2011" name="BMC Genomics">
        <title>Complete genome sequence of the filamentous anoxygenic phototrophic bacterium Chloroflexus aurantiacus.</title>
        <authorList>
            <person name="Tang K.H."/>
            <person name="Barry K."/>
            <person name="Chertkov O."/>
            <person name="Dalin E."/>
            <person name="Han C.S."/>
            <person name="Hauser L.J."/>
            <person name="Honchak B.M."/>
            <person name="Karbach L.E."/>
            <person name="Land M.L."/>
            <person name="Lapidus A."/>
            <person name="Larimer F.W."/>
            <person name="Mikhailova N."/>
            <person name="Pitluck S."/>
            <person name="Pierson B.K."/>
            <person name="Blankenship R.E."/>
        </authorList>
    </citation>
    <scope>NUCLEOTIDE SEQUENCE [LARGE SCALE GENOMIC DNA]</scope>
    <source>
        <strain evidence="6">ATCC 29366 / DSM 635 / J-10-fl</strain>
    </source>
</reference>
<dbReference type="InParanoid" id="A9WB31"/>
<dbReference type="AlphaFoldDB" id="A9WB31"/>
<organism evidence="5 6">
    <name type="scientific">Chloroflexus aurantiacus (strain ATCC 29366 / DSM 635 / J-10-fl)</name>
    <dbReference type="NCBI Taxonomy" id="324602"/>
    <lineage>
        <taxon>Bacteria</taxon>
        <taxon>Bacillati</taxon>
        <taxon>Chloroflexota</taxon>
        <taxon>Chloroflexia</taxon>
        <taxon>Chloroflexales</taxon>
        <taxon>Chloroflexineae</taxon>
        <taxon>Chloroflexaceae</taxon>
        <taxon>Chloroflexus</taxon>
    </lineage>
</organism>
<accession>A9WB31</accession>
<comment type="similarity">
    <text evidence="2">Belongs to the hyi family.</text>
</comment>
<dbReference type="SUPFAM" id="SSF51658">
    <property type="entry name" value="Xylose isomerase-like"/>
    <property type="match status" value="1"/>
</dbReference>
<evidence type="ECO:0000256" key="1">
    <source>
        <dbReference type="ARBA" id="ARBA00023235"/>
    </source>
</evidence>
<dbReference type="InterPro" id="IPR013022">
    <property type="entry name" value="Xyl_isomerase-like_TIM-brl"/>
</dbReference>